<feature type="signal peptide" evidence="1">
    <location>
        <begin position="1"/>
        <end position="31"/>
    </location>
</feature>
<evidence type="ECO:0000256" key="1">
    <source>
        <dbReference type="SAM" id="SignalP"/>
    </source>
</evidence>
<name>A0ABU9TUY4_9GAMM</name>
<evidence type="ECO:0000313" key="3">
    <source>
        <dbReference type="Proteomes" id="UP001449225"/>
    </source>
</evidence>
<reference evidence="2 3" key="1">
    <citation type="submission" date="2024-03" db="EMBL/GenBank/DDBJ databases">
        <title>Community enrichment and isolation of bacterial strains for fucoidan degradation.</title>
        <authorList>
            <person name="Sichert A."/>
        </authorList>
    </citation>
    <scope>NUCLEOTIDE SEQUENCE [LARGE SCALE GENOMIC DNA]</scope>
    <source>
        <strain evidence="2 3">AS76</strain>
    </source>
</reference>
<evidence type="ECO:0000313" key="2">
    <source>
        <dbReference type="EMBL" id="MEM5537523.1"/>
    </source>
</evidence>
<gene>
    <name evidence="2" type="ORF">WNY58_14125</name>
</gene>
<dbReference type="EMBL" id="JBBMRA010000015">
    <property type="protein sequence ID" value="MEM5537523.1"/>
    <property type="molecule type" value="Genomic_DNA"/>
</dbReference>
<accession>A0ABU9TUY4</accession>
<protein>
    <submittedName>
        <fullName evidence="2">Uncharacterized protein</fullName>
    </submittedName>
</protein>
<proteinExistence type="predicted"/>
<dbReference type="Proteomes" id="UP001449225">
    <property type="component" value="Unassembled WGS sequence"/>
</dbReference>
<keyword evidence="3" id="KW-1185">Reference proteome</keyword>
<dbReference type="RefSeq" id="WP_342854851.1">
    <property type="nucleotide sequence ID" value="NZ_JBBMRA010000015.1"/>
</dbReference>
<feature type="chain" id="PRO_5045216249" evidence="1">
    <location>
        <begin position="32"/>
        <end position="113"/>
    </location>
</feature>
<sequence>MLTRKAEGSWRALFILYWLLVLSSVSSIAFASSDDTFYDAIVSVDTLMAVLGEAEETTQFTDQGAHFTHYYSPALNRSFLIDDELGQVCNTYKGSEILSCFPCKVDEVSTECP</sequence>
<comment type="caution">
    <text evidence="2">The sequence shown here is derived from an EMBL/GenBank/DDBJ whole genome shotgun (WGS) entry which is preliminary data.</text>
</comment>
<organism evidence="2 3">
    <name type="scientific">Neptuniibacter pectenicola</name>
    <dbReference type="NCBI Taxonomy" id="1806669"/>
    <lineage>
        <taxon>Bacteria</taxon>
        <taxon>Pseudomonadati</taxon>
        <taxon>Pseudomonadota</taxon>
        <taxon>Gammaproteobacteria</taxon>
        <taxon>Oceanospirillales</taxon>
        <taxon>Oceanospirillaceae</taxon>
        <taxon>Neptuniibacter</taxon>
    </lineage>
</organism>
<keyword evidence="1" id="KW-0732">Signal</keyword>